<feature type="domain" description="C2H2-type" evidence="3">
    <location>
        <begin position="56"/>
        <end position="83"/>
    </location>
</feature>
<feature type="compositionally biased region" description="Basic and acidic residues" evidence="2">
    <location>
        <begin position="145"/>
        <end position="165"/>
    </location>
</feature>
<dbReference type="GO" id="GO:0008270">
    <property type="term" value="F:zinc ion binding"/>
    <property type="evidence" value="ECO:0007669"/>
    <property type="project" value="UniProtKB-KW"/>
</dbReference>
<feature type="region of interest" description="Disordered" evidence="2">
    <location>
        <begin position="1"/>
        <end position="43"/>
    </location>
</feature>
<accession>A0ABD3J4Z9</accession>
<comment type="caution">
    <text evidence="4">The sequence shown here is derived from an EMBL/GenBank/DDBJ whole genome shotgun (WGS) entry which is preliminary data.</text>
</comment>
<feature type="compositionally biased region" description="Low complexity" evidence="2">
    <location>
        <begin position="124"/>
        <end position="136"/>
    </location>
</feature>
<protein>
    <recommendedName>
        <fullName evidence="3">C2H2-type domain-containing protein</fullName>
    </recommendedName>
</protein>
<keyword evidence="1" id="KW-0479">Metal-binding</keyword>
<keyword evidence="1" id="KW-0863">Zinc-finger</keyword>
<name>A0ABD3J4Z9_EUCGL</name>
<feature type="compositionally biased region" description="Basic residues" evidence="2">
    <location>
        <begin position="63"/>
        <end position="90"/>
    </location>
</feature>
<dbReference type="SUPFAM" id="SSF57667">
    <property type="entry name" value="beta-beta-alpha zinc fingers"/>
    <property type="match status" value="1"/>
</dbReference>
<sequence length="165" mass="17483">MTAGDGDVSPPAPLHAGMPTGGFSAAPGSAGGGDLGRRMKQGKELAPAKLDALAVHRCSRCRKPFKSKHAVNGHKRVHKKRRLLLKKRQSLTKQDEELASILPKLGQGTLNEMEDRETKGGGSAMAEGGPSSSSEAAKAKRKEIHMKLDLNKAPQDDKKGDEEGA</sequence>
<evidence type="ECO:0000256" key="1">
    <source>
        <dbReference type="PROSITE-ProRule" id="PRU00042"/>
    </source>
</evidence>
<evidence type="ECO:0000256" key="2">
    <source>
        <dbReference type="SAM" id="MobiDB-lite"/>
    </source>
</evidence>
<proteinExistence type="predicted"/>
<gene>
    <name evidence="4" type="ORF">ACJRO7_005215</name>
</gene>
<dbReference type="EMBL" id="JBJKBG010000010">
    <property type="protein sequence ID" value="KAL3720353.1"/>
    <property type="molecule type" value="Genomic_DNA"/>
</dbReference>
<dbReference type="AlphaFoldDB" id="A0ABD3J4Z9"/>
<dbReference type="InterPro" id="IPR013087">
    <property type="entry name" value="Znf_C2H2_type"/>
</dbReference>
<dbReference type="InterPro" id="IPR036236">
    <property type="entry name" value="Znf_C2H2_sf"/>
</dbReference>
<evidence type="ECO:0000259" key="3">
    <source>
        <dbReference type="PROSITE" id="PS50157"/>
    </source>
</evidence>
<dbReference type="PROSITE" id="PS50157">
    <property type="entry name" value="ZINC_FINGER_C2H2_2"/>
    <property type="match status" value="1"/>
</dbReference>
<dbReference type="Proteomes" id="UP001634007">
    <property type="component" value="Unassembled WGS sequence"/>
</dbReference>
<evidence type="ECO:0000313" key="4">
    <source>
        <dbReference type="EMBL" id="KAL3720353.1"/>
    </source>
</evidence>
<feature type="region of interest" description="Disordered" evidence="2">
    <location>
        <begin position="63"/>
        <end position="165"/>
    </location>
</feature>
<dbReference type="PROSITE" id="PS00028">
    <property type="entry name" value="ZINC_FINGER_C2H2_1"/>
    <property type="match status" value="1"/>
</dbReference>
<organism evidence="4 5">
    <name type="scientific">Eucalyptus globulus</name>
    <name type="common">Tasmanian blue gum</name>
    <dbReference type="NCBI Taxonomy" id="34317"/>
    <lineage>
        <taxon>Eukaryota</taxon>
        <taxon>Viridiplantae</taxon>
        <taxon>Streptophyta</taxon>
        <taxon>Embryophyta</taxon>
        <taxon>Tracheophyta</taxon>
        <taxon>Spermatophyta</taxon>
        <taxon>Magnoliopsida</taxon>
        <taxon>eudicotyledons</taxon>
        <taxon>Gunneridae</taxon>
        <taxon>Pentapetalae</taxon>
        <taxon>rosids</taxon>
        <taxon>malvids</taxon>
        <taxon>Myrtales</taxon>
        <taxon>Myrtaceae</taxon>
        <taxon>Myrtoideae</taxon>
        <taxon>Eucalypteae</taxon>
        <taxon>Eucalyptus</taxon>
    </lineage>
</organism>
<evidence type="ECO:0000313" key="5">
    <source>
        <dbReference type="Proteomes" id="UP001634007"/>
    </source>
</evidence>
<keyword evidence="5" id="KW-1185">Reference proteome</keyword>
<keyword evidence="1" id="KW-0862">Zinc</keyword>
<reference evidence="4 5" key="1">
    <citation type="submission" date="2024-11" db="EMBL/GenBank/DDBJ databases">
        <title>Chromosome-level genome assembly of Eucalyptus globulus Labill. provides insights into its genome evolution.</title>
        <authorList>
            <person name="Li X."/>
        </authorList>
    </citation>
    <scope>NUCLEOTIDE SEQUENCE [LARGE SCALE GENOMIC DNA]</scope>
    <source>
        <strain evidence="4">CL2024</strain>
        <tissue evidence="4">Fresh tender leaves</tissue>
    </source>
</reference>